<proteinExistence type="inferred from homology"/>
<keyword evidence="15" id="KW-1185">Reference proteome</keyword>
<evidence type="ECO:0000256" key="9">
    <source>
        <dbReference type="ARBA" id="ARBA00047883"/>
    </source>
</evidence>
<dbReference type="HAMAP" id="MF_00097">
    <property type="entry name" value="TMP_synthase"/>
    <property type="match status" value="1"/>
</dbReference>
<sequence>MSRRIQAPWAARDRADAVRGIYLVTDRELTCARGVAATVEAAIEGGVRVVQYREKVRSADAQLREVTYLAEVIAGRATLLINDRVDVALAARRLGVRVDGVHLGQGDAGVLAAREQLGDDAIIGLTANTDDHLATVAALPAGTVDYLGIGVVRPTSTKPDHPPALGIDGFTRLAAEAVVPAVAIGGIRFDDVPQLRDAGAAGVAVVSAICAAADPELAARGLTAAWRASPAAAAAASATAAATAPTPAN</sequence>
<feature type="binding site" evidence="10">
    <location>
        <begin position="51"/>
        <end position="55"/>
    </location>
    <ligand>
        <name>4-amino-2-methyl-5-(diphosphooxymethyl)pyrimidine</name>
        <dbReference type="ChEBI" id="CHEBI:57841"/>
    </ligand>
</feature>
<name>A0ABW5UTH0_9MICO</name>
<dbReference type="PANTHER" id="PTHR20857">
    <property type="entry name" value="THIAMINE-PHOSPHATE PYROPHOSPHORYLASE"/>
    <property type="match status" value="1"/>
</dbReference>
<evidence type="ECO:0000256" key="1">
    <source>
        <dbReference type="ARBA" id="ARBA00003814"/>
    </source>
</evidence>
<feature type="binding site" evidence="10">
    <location>
        <position position="126"/>
    </location>
    <ligand>
        <name>4-amino-2-methyl-5-(diphosphooxymethyl)pyrimidine</name>
        <dbReference type="ChEBI" id="CHEBI:57841"/>
    </ligand>
</feature>
<evidence type="ECO:0000313" key="14">
    <source>
        <dbReference type="EMBL" id="MFD2756938.1"/>
    </source>
</evidence>
<dbReference type="InterPro" id="IPR034291">
    <property type="entry name" value="TMP_synthase"/>
</dbReference>
<evidence type="ECO:0000256" key="5">
    <source>
        <dbReference type="ARBA" id="ARBA00022842"/>
    </source>
</evidence>
<dbReference type="EMBL" id="JBHUNE010000001">
    <property type="protein sequence ID" value="MFD2756938.1"/>
    <property type="molecule type" value="Genomic_DNA"/>
</dbReference>
<evidence type="ECO:0000256" key="10">
    <source>
        <dbReference type="HAMAP-Rule" id="MF_00097"/>
    </source>
</evidence>
<dbReference type="GO" id="GO:0004789">
    <property type="term" value="F:thiamine-phosphate diphosphorylase activity"/>
    <property type="evidence" value="ECO:0007669"/>
    <property type="project" value="UniProtKB-EC"/>
</dbReference>
<comment type="function">
    <text evidence="1 10">Condenses 4-methyl-5-(beta-hydroxyethyl)thiazole monophosphate (THZ-P) and 2-methyl-4-amino-5-hydroxymethyl pyrimidine pyrophosphate (HMP-PP) to form thiamine monophosphate (TMP).</text>
</comment>
<accession>A0ABW5UTH0</accession>
<comment type="similarity">
    <text evidence="10 11">Belongs to the thiamine-phosphate synthase family.</text>
</comment>
<keyword evidence="6 10" id="KW-0784">Thiamine biosynthesis</keyword>
<dbReference type="CDD" id="cd00564">
    <property type="entry name" value="TMP_TenI"/>
    <property type="match status" value="1"/>
</dbReference>
<keyword evidence="3 10" id="KW-0808">Transferase</keyword>
<evidence type="ECO:0000256" key="7">
    <source>
        <dbReference type="ARBA" id="ARBA00047334"/>
    </source>
</evidence>
<keyword evidence="5 10" id="KW-0460">Magnesium</keyword>
<comment type="cofactor">
    <cofactor evidence="10">
        <name>Mg(2+)</name>
        <dbReference type="ChEBI" id="CHEBI:18420"/>
    </cofactor>
    <text evidence="10">Binds 1 Mg(2+) ion per subunit.</text>
</comment>
<evidence type="ECO:0000256" key="4">
    <source>
        <dbReference type="ARBA" id="ARBA00022723"/>
    </source>
</evidence>
<evidence type="ECO:0000256" key="12">
    <source>
        <dbReference type="RuleBase" id="RU004253"/>
    </source>
</evidence>
<dbReference type="InterPro" id="IPR036206">
    <property type="entry name" value="ThiamineP_synth_sf"/>
</dbReference>
<evidence type="ECO:0000256" key="2">
    <source>
        <dbReference type="ARBA" id="ARBA00005165"/>
    </source>
</evidence>
<comment type="caution">
    <text evidence="14">The sequence shown here is derived from an EMBL/GenBank/DDBJ whole genome shotgun (WGS) entry which is preliminary data.</text>
</comment>
<dbReference type="Proteomes" id="UP001597492">
    <property type="component" value="Unassembled WGS sequence"/>
</dbReference>
<feature type="binding site" evidence="10">
    <location>
        <position position="186"/>
    </location>
    <ligand>
        <name>2-[(2R,5Z)-2-carboxy-4-methylthiazol-5(2H)-ylidene]ethyl phosphate</name>
        <dbReference type="ChEBI" id="CHEBI:62899"/>
    </ligand>
</feature>
<feature type="binding site" evidence="10">
    <location>
        <position position="107"/>
    </location>
    <ligand>
        <name>Mg(2+)</name>
        <dbReference type="ChEBI" id="CHEBI:18420"/>
    </ligand>
</feature>
<feature type="domain" description="Thiamine phosphate synthase/TenI" evidence="13">
    <location>
        <begin position="21"/>
        <end position="209"/>
    </location>
</feature>
<evidence type="ECO:0000256" key="6">
    <source>
        <dbReference type="ARBA" id="ARBA00022977"/>
    </source>
</evidence>
<evidence type="ECO:0000256" key="8">
    <source>
        <dbReference type="ARBA" id="ARBA00047851"/>
    </source>
</evidence>
<feature type="binding site" evidence="10">
    <location>
        <begin position="155"/>
        <end position="157"/>
    </location>
    <ligand>
        <name>2-[(2R,5Z)-2-carboxy-4-methylthiazol-5(2H)-ylidene]ethyl phosphate</name>
        <dbReference type="ChEBI" id="CHEBI:62899"/>
    </ligand>
</feature>
<feature type="binding site" evidence="10">
    <location>
        <begin position="206"/>
        <end position="207"/>
    </location>
    <ligand>
        <name>2-[(2R,5Z)-2-carboxy-4-methylthiazol-5(2H)-ylidene]ethyl phosphate</name>
        <dbReference type="ChEBI" id="CHEBI:62899"/>
    </ligand>
</feature>
<evidence type="ECO:0000313" key="15">
    <source>
        <dbReference type="Proteomes" id="UP001597492"/>
    </source>
</evidence>
<dbReference type="EC" id="2.5.1.3" evidence="10"/>
<comment type="catalytic activity">
    <reaction evidence="8 10 11">
        <text>2-(2-carboxy-4-methylthiazol-5-yl)ethyl phosphate + 4-amino-2-methyl-5-(diphosphooxymethyl)pyrimidine + 2 H(+) = thiamine phosphate + CO2 + diphosphate</text>
        <dbReference type="Rhea" id="RHEA:47848"/>
        <dbReference type="ChEBI" id="CHEBI:15378"/>
        <dbReference type="ChEBI" id="CHEBI:16526"/>
        <dbReference type="ChEBI" id="CHEBI:33019"/>
        <dbReference type="ChEBI" id="CHEBI:37575"/>
        <dbReference type="ChEBI" id="CHEBI:57841"/>
        <dbReference type="ChEBI" id="CHEBI:62890"/>
        <dbReference type="EC" id="2.5.1.3"/>
    </reaction>
</comment>
<dbReference type="InterPro" id="IPR013785">
    <property type="entry name" value="Aldolase_TIM"/>
</dbReference>
<comment type="pathway">
    <text evidence="2 10 12">Cofactor biosynthesis; thiamine diphosphate biosynthesis; thiamine phosphate from 4-amino-2-methyl-5-diphosphomethylpyrimidine and 4-methyl-5-(2-phosphoethyl)-thiazole: step 1/1.</text>
</comment>
<dbReference type="Pfam" id="PF02581">
    <property type="entry name" value="TMP-TENI"/>
    <property type="match status" value="1"/>
</dbReference>
<dbReference type="SUPFAM" id="SSF51391">
    <property type="entry name" value="Thiamin phosphate synthase"/>
    <property type="match status" value="1"/>
</dbReference>
<organism evidence="14 15">
    <name type="scientific">Gulosibacter faecalis</name>
    <dbReference type="NCBI Taxonomy" id="272240"/>
    <lineage>
        <taxon>Bacteria</taxon>
        <taxon>Bacillati</taxon>
        <taxon>Actinomycetota</taxon>
        <taxon>Actinomycetes</taxon>
        <taxon>Micrococcales</taxon>
        <taxon>Microbacteriaceae</taxon>
        <taxon>Gulosibacter</taxon>
    </lineage>
</organism>
<dbReference type="Gene3D" id="3.20.20.70">
    <property type="entry name" value="Aldolase class I"/>
    <property type="match status" value="1"/>
</dbReference>
<dbReference type="NCBIfam" id="TIGR00693">
    <property type="entry name" value="thiE"/>
    <property type="match status" value="1"/>
</dbReference>
<gene>
    <name evidence="10 14" type="primary">thiE</name>
    <name evidence="14" type="ORF">ACFSW7_00915</name>
</gene>
<dbReference type="InterPro" id="IPR022998">
    <property type="entry name" value="ThiamineP_synth_TenI"/>
</dbReference>
<evidence type="ECO:0000256" key="11">
    <source>
        <dbReference type="RuleBase" id="RU003826"/>
    </source>
</evidence>
<feature type="binding site" evidence="10">
    <location>
        <position position="82"/>
    </location>
    <ligand>
        <name>4-amino-2-methyl-5-(diphosphooxymethyl)pyrimidine</name>
        <dbReference type="ChEBI" id="CHEBI:57841"/>
    </ligand>
</feature>
<dbReference type="RefSeq" id="WP_235619865.1">
    <property type="nucleotide sequence ID" value="NZ_JBHUNE010000001.1"/>
</dbReference>
<comment type="catalytic activity">
    <reaction evidence="9 10 11">
        <text>2-[(2R,5Z)-2-carboxy-4-methylthiazol-5(2H)-ylidene]ethyl phosphate + 4-amino-2-methyl-5-(diphosphooxymethyl)pyrimidine + 2 H(+) = thiamine phosphate + CO2 + diphosphate</text>
        <dbReference type="Rhea" id="RHEA:47844"/>
        <dbReference type="ChEBI" id="CHEBI:15378"/>
        <dbReference type="ChEBI" id="CHEBI:16526"/>
        <dbReference type="ChEBI" id="CHEBI:33019"/>
        <dbReference type="ChEBI" id="CHEBI:37575"/>
        <dbReference type="ChEBI" id="CHEBI:57841"/>
        <dbReference type="ChEBI" id="CHEBI:62899"/>
        <dbReference type="EC" id="2.5.1.3"/>
    </reaction>
</comment>
<feature type="binding site" evidence="10">
    <location>
        <position position="158"/>
    </location>
    <ligand>
        <name>4-amino-2-methyl-5-(diphosphooxymethyl)pyrimidine</name>
        <dbReference type="ChEBI" id="CHEBI:57841"/>
    </ligand>
</feature>
<feature type="binding site" evidence="10">
    <location>
        <position position="83"/>
    </location>
    <ligand>
        <name>Mg(2+)</name>
        <dbReference type="ChEBI" id="CHEBI:18420"/>
    </ligand>
</feature>
<reference evidence="15" key="1">
    <citation type="journal article" date="2019" name="Int. J. Syst. Evol. Microbiol.">
        <title>The Global Catalogue of Microorganisms (GCM) 10K type strain sequencing project: providing services to taxonomists for standard genome sequencing and annotation.</title>
        <authorList>
            <consortium name="The Broad Institute Genomics Platform"/>
            <consortium name="The Broad Institute Genome Sequencing Center for Infectious Disease"/>
            <person name="Wu L."/>
            <person name="Ma J."/>
        </authorList>
    </citation>
    <scope>NUCLEOTIDE SEQUENCE [LARGE SCALE GENOMIC DNA]</scope>
    <source>
        <strain evidence="15">TISTR 1514</strain>
    </source>
</reference>
<evidence type="ECO:0000259" key="13">
    <source>
        <dbReference type="Pfam" id="PF02581"/>
    </source>
</evidence>
<evidence type="ECO:0000256" key="3">
    <source>
        <dbReference type="ARBA" id="ARBA00022679"/>
    </source>
</evidence>
<keyword evidence="4 10" id="KW-0479">Metal-binding</keyword>
<protein>
    <recommendedName>
        <fullName evidence="10">Thiamine-phosphate synthase</fullName>
        <shortName evidence="10">TP synthase</shortName>
        <shortName evidence="10">TPS</shortName>
        <ecNumber evidence="10">2.5.1.3</ecNumber>
    </recommendedName>
    <alternativeName>
        <fullName evidence="10">Thiamine-phosphate pyrophosphorylase</fullName>
        <shortName evidence="10">TMP pyrophosphorylase</shortName>
        <shortName evidence="10">TMP-PPase</shortName>
    </alternativeName>
</protein>
<comment type="catalytic activity">
    <reaction evidence="7 10 11">
        <text>4-methyl-5-(2-phosphooxyethyl)-thiazole + 4-amino-2-methyl-5-(diphosphooxymethyl)pyrimidine + H(+) = thiamine phosphate + diphosphate</text>
        <dbReference type="Rhea" id="RHEA:22328"/>
        <dbReference type="ChEBI" id="CHEBI:15378"/>
        <dbReference type="ChEBI" id="CHEBI:33019"/>
        <dbReference type="ChEBI" id="CHEBI:37575"/>
        <dbReference type="ChEBI" id="CHEBI:57841"/>
        <dbReference type="ChEBI" id="CHEBI:58296"/>
        <dbReference type="EC" id="2.5.1.3"/>
    </reaction>
</comment>
<dbReference type="PANTHER" id="PTHR20857:SF15">
    <property type="entry name" value="THIAMINE-PHOSPHATE SYNTHASE"/>
    <property type="match status" value="1"/>
</dbReference>